<accession>A0A382HN25</accession>
<sequence>MAGNPGEKTVASCAIVTFKRIKRTQRICGVGVIDDFGFPFLPLCIIYIVPINRFGGRSSTFVYPINPESTARLERYRDAWLIKKSAKSRNN</sequence>
<organism evidence="1">
    <name type="scientific">marine metagenome</name>
    <dbReference type="NCBI Taxonomy" id="408172"/>
    <lineage>
        <taxon>unclassified sequences</taxon>
        <taxon>metagenomes</taxon>
        <taxon>ecological metagenomes</taxon>
    </lineage>
</organism>
<gene>
    <name evidence="1" type="ORF">METZ01_LOCUS241453</name>
</gene>
<evidence type="ECO:0000313" key="1">
    <source>
        <dbReference type="EMBL" id="SVB88599.1"/>
    </source>
</evidence>
<reference evidence="1" key="1">
    <citation type="submission" date="2018-05" db="EMBL/GenBank/DDBJ databases">
        <authorList>
            <person name="Lanie J.A."/>
            <person name="Ng W.-L."/>
            <person name="Kazmierczak K.M."/>
            <person name="Andrzejewski T.M."/>
            <person name="Davidsen T.M."/>
            <person name="Wayne K.J."/>
            <person name="Tettelin H."/>
            <person name="Glass J.I."/>
            <person name="Rusch D."/>
            <person name="Podicherti R."/>
            <person name="Tsui H.-C.T."/>
            <person name="Winkler M.E."/>
        </authorList>
    </citation>
    <scope>NUCLEOTIDE SEQUENCE</scope>
</reference>
<dbReference type="EMBL" id="UINC01062208">
    <property type="protein sequence ID" value="SVB88599.1"/>
    <property type="molecule type" value="Genomic_DNA"/>
</dbReference>
<name>A0A382HN25_9ZZZZ</name>
<protein>
    <submittedName>
        <fullName evidence="1">Uncharacterized protein</fullName>
    </submittedName>
</protein>
<proteinExistence type="predicted"/>
<dbReference type="AlphaFoldDB" id="A0A382HN25"/>